<dbReference type="EMBL" id="CAJOBH010120726">
    <property type="protein sequence ID" value="CAF4709950.1"/>
    <property type="molecule type" value="Genomic_DNA"/>
</dbReference>
<accession>A0A8S3A9P1</accession>
<dbReference type="Proteomes" id="UP000681720">
    <property type="component" value="Unassembled WGS sequence"/>
</dbReference>
<evidence type="ECO:0000313" key="4">
    <source>
        <dbReference type="Proteomes" id="UP000681967"/>
    </source>
</evidence>
<gene>
    <name evidence="2" type="ORF">BYL167_LOCUS44438</name>
    <name evidence="3" type="ORF">GIL414_LOCUS63135</name>
</gene>
<evidence type="ECO:0000256" key="1">
    <source>
        <dbReference type="SAM" id="SignalP"/>
    </source>
</evidence>
<evidence type="ECO:0000313" key="2">
    <source>
        <dbReference type="EMBL" id="CAF4709950.1"/>
    </source>
</evidence>
<name>A0A8S3A9P1_9BILA</name>
<feature type="signal peptide" evidence="1">
    <location>
        <begin position="1"/>
        <end position="19"/>
    </location>
</feature>
<dbReference type="Proteomes" id="UP000681967">
    <property type="component" value="Unassembled WGS sequence"/>
</dbReference>
<proteinExistence type="predicted"/>
<organism evidence="2 4">
    <name type="scientific">Rotaria magnacalcarata</name>
    <dbReference type="NCBI Taxonomy" id="392030"/>
    <lineage>
        <taxon>Eukaryota</taxon>
        <taxon>Metazoa</taxon>
        <taxon>Spiralia</taxon>
        <taxon>Gnathifera</taxon>
        <taxon>Rotifera</taxon>
        <taxon>Eurotatoria</taxon>
        <taxon>Bdelloidea</taxon>
        <taxon>Philodinida</taxon>
        <taxon>Philodinidae</taxon>
        <taxon>Rotaria</taxon>
    </lineage>
</organism>
<comment type="caution">
    <text evidence="2">The sequence shown here is derived from an EMBL/GenBank/DDBJ whole genome shotgun (WGS) entry which is preliminary data.</text>
</comment>
<feature type="chain" id="PRO_5036273907" evidence="1">
    <location>
        <begin position="20"/>
        <end position="107"/>
    </location>
</feature>
<keyword evidence="1" id="KW-0732">Signal</keyword>
<sequence>MCTFSRIVILFFLRSIVNQSITDAFRNNADECCETGRIEAERTKTCNMALQSLITEHNKNISTNCLFLTHICCLSNLRSYFCEEGLKSALRLLPCNQKKLDSKDSYQ</sequence>
<dbReference type="AlphaFoldDB" id="A0A8S3A9P1"/>
<protein>
    <submittedName>
        <fullName evidence="2">Uncharacterized protein</fullName>
    </submittedName>
</protein>
<reference evidence="2" key="1">
    <citation type="submission" date="2021-02" db="EMBL/GenBank/DDBJ databases">
        <authorList>
            <person name="Nowell W R."/>
        </authorList>
    </citation>
    <scope>NUCLEOTIDE SEQUENCE</scope>
</reference>
<feature type="non-terminal residue" evidence="2">
    <location>
        <position position="1"/>
    </location>
</feature>
<evidence type="ECO:0000313" key="3">
    <source>
        <dbReference type="EMBL" id="CAF5110287.1"/>
    </source>
</evidence>
<dbReference type="EMBL" id="CAJOBJ010259887">
    <property type="protein sequence ID" value="CAF5110287.1"/>
    <property type="molecule type" value="Genomic_DNA"/>
</dbReference>